<dbReference type="PANTHER" id="PTHR37326:SF1">
    <property type="entry name" value="BLL3975 PROTEIN"/>
    <property type="match status" value="1"/>
</dbReference>
<dbReference type="STRING" id="1179773.BN6_52770"/>
<dbReference type="Pfam" id="PF24827">
    <property type="entry name" value="AstE_AspA_cat"/>
    <property type="match status" value="1"/>
</dbReference>
<keyword evidence="7" id="KW-1185">Reference proteome</keyword>
<dbReference type="HOGENOM" id="CLU_035605_1_0_11"/>
<sequence length="314" mass="32827">MPTLAETIQWSDHPVASSLAYGSVDVRIGTAGEGGPVGLLVASVHGDEGPWGTLAVNRLLSSVRQEELLGTLRVVPVAHPLATEADARQTHLDLLDLNSSFPGDPAGSHTQRLAAVLAEHAVDGADVVLDVHGGGSWNINCFTYRFPGSEHLAEWMGTPLILDGPDRASSLTGHARAQGAVAVWIEAGGRGEFEEDRAAAVTRGLRRALGKAGVLTEADLPDEPGTAATGKVALSTSRPGVYQPVLREAALGTVVGRDTVLGHLLDPVTSEVVETFRAPFPRTALALLRPTLARIESPGQVVALVAEIVEESAR</sequence>
<dbReference type="KEGG" id="sesp:BN6_52770"/>
<dbReference type="SUPFAM" id="SSF53187">
    <property type="entry name" value="Zn-dependent exopeptidases"/>
    <property type="match status" value="1"/>
</dbReference>
<dbReference type="InterPro" id="IPR053138">
    <property type="entry name" value="N-alpha-Ac-DABA_deacetylase"/>
</dbReference>
<reference evidence="6 7" key="1">
    <citation type="journal article" date="2012" name="BMC Genomics">
        <title>Complete genome sequence of Saccharothrix espanaensis DSM 44229T and comparison to the other completely sequenced Pseudonocardiaceae.</title>
        <authorList>
            <person name="Strobel T."/>
            <person name="Al-Dilaimi A."/>
            <person name="Blom J."/>
            <person name="Gessner A."/>
            <person name="Kalinowski J."/>
            <person name="Luzhetska M."/>
            <person name="Puhler A."/>
            <person name="Szczepanowski R."/>
            <person name="Bechthold A."/>
            <person name="Ruckert C."/>
        </authorList>
    </citation>
    <scope>NUCLEOTIDE SEQUENCE [LARGE SCALE GENOMIC DNA]</scope>
    <source>
        <strain evidence="7">ATCC 51144 / DSM 44229 / JCM 9112 / NBRC 15066 / NRRL 15764</strain>
    </source>
</reference>
<keyword evidence="4" id="KW-0862">Zinc</keyword>
<dbReference type="AlphaFoldDB" id="K0K2J9"/>
<keyword evidence="2" id="KW-0479">Metal-binding</keyword>
<dbReference type="PATRIC" id="fig|1179773.3.peg.5309"/>
<keyword evidence="3" id="KW-0378">Hydrolase</keyword>
<evidence type="ECO:0000256" key="2">
    <source>
        <dbReference type="ARBA" id="ARBA00022723"/>
    </source>
</evidence>
<protein>
    <submittedName>
        <fullName evidence="6">Succinylglutamate desuccinylase/aspartoacylase</fullName>
    </submittedName>
</protein>
<proteinExistence type="predicted"/>
<evidence type="ECO:0000259" key="5">
    <source>
        <dbReference type="Pfam" id="PF24827"/>
    </source>
</evidence>
<dbReference type="Proteomes" id="UP000006281">
    <property type="component" value="Chromosome"/>
</dbReference>
<evidence type="ECO:0000256" key="4">
    <source>
        <dbReference type="ARBA" id="ARBA00022833"/>
    </source>
</evidence>
<dbReference type="eggNOG" id="COG3608">
    <property type="taxonomic scope" value="Bacteria"/>
</dbReference>
<dbReference type="GO" id="GO:0016788">
    <property type="term" value="F:hydrolase activity, acting on ester bonds"/>
    <property type="evidence" value="ECO:0007669"/>
    <property type="project" value="InterPro"/>
</dbReference>
<dbReference type="CDD" id="cd06230">
    <property type="entry name" value="M14_ASTE_ASPA_like"/>
    <property type="match status" value="1"/>
</dbReference>
<comment type="cofactor">
    <cofactor evidence="1">
        <name>Zn(2+)</name>
        <dbReference type="ChEBI" id="CHEBI:29105"/>
    </cofactor>
</comment>
<gene>
    <name evidence="6" type="ordered locus">BN6_52770</name>
</gene>
<dbReference type="EMBL" id="HE804045">
    <property type="protein sequence ID" value="CCH32541.1"/>
    <property type="molecule type" value="Genomic_DNA"/>
</dbReference>
<accession>K0K2J9</accession>
<dbReference type="BioCyc" id="SESP1179773:BN6_RS25505-MONOMER"/>
<dbReference type="RefSeq" id="WP_015102653.1">
    <property type="nucleotide sequence ID" value="NC_019673.1"/>
</dbReference>
<dbReference type="GO" id="GO:0046872">
    <property type="term" value="F:metal ion binding"/>
    <property type="evidence" value="ECO:0007669"/>
    <property type="project" value="UniProtKB-KW"/>
</dbReference>
<dbReference type="OrthoDB" id="9782876at2"/>
<dbReference type="Gene3D" id="3.40.630.10">
    <property type="entry name" value="Zn peptidases"/>
    <property type="match status" value="1"/>
</dbReference>
<dbReference type="InterPro" id="IPR055438">
    <property type="entry name" value="AstE_AspA_cat"/>
</dbReference>
<evidence type="ECO:0000256" key="3">
    <source>
        <dbReference type="ARBA" id="ARBA00022801"/>
    </source>
</evidence>
<evidence type="ECO:0000256" key="1">
    <source>
        <dbReference type="ARBA" id="ARBA00001947"/>
    </source>
</evidence>
<name>K0K2J9_SACES</name>
<feature type="domain" description="Succinylglutamate desuccinylase/Aspartoacylase catalytic" evidence="5">
    <location>
        <begin position="39"/>
        <end position="209"/>
    </location>
</feature>
<organism evidence="6 7">
    <name type="scientific">Saccharothrix espanaensis (strain ATCC 51144 / DSM 44229 / JCM 9112 / NBRC 15066 / NRRL 15764)</name>
    <dbReference type="NCBI Taxonomy" id="1179773"/>
    <lineage>
        <taxon>Bacteria</taxon>
        <taxon>Bacillati</taxon>
        <taxon>Actinomycetota</taxon>
        <taxon>Actinomycetes</taxon>
        <taxon>Pseudonocardiales</taxon>
        <taxon>Pseudonocardiaceae</taxon>
        <taxon>Saccharothrix</taxon>
    </lineage>
</organism>
<evidence type="ECO:0000313" key="6">
    <source>
        <dbReference type="EMBL" id="CCH32541.1"/>
    </source>
</evidence>
<dbReference type="PANTHER" id="PTHR37326">
    <property type="entry name" value="BLL3975 PROTEIN"/>
    <property type="match status" value="1"/>
</dbReference>
<evidence type="ECO:0000313" key="7">
    <source>
        <dbReference type="Proteomes" id="UP000006281"/>
    </source>
</evidence>